<name>A0A127EE78_CLOPF</name>
<sequence length="152" mass="17960">MSKLDMMVGYEMNFYEKKFEENIKKLSYYMHRCFNETIGEKVAGIAIEENLLYAWSYYFVTIADEDPKMGDRIMMGLINHFNTLLGDENVRINGKEGAKLMIDPSFCRVWFGTSLNVMLVKKYGEEDYKEVFNYIKDNYLQKECKIRSLKVS</sequence>
<accession>A0A127EE78</accession>
<evidence type="ECO:0000313" key="2">
    <source>
        <dbReference type="Proteomes" id="UP000070260"/>
    </source>
</evidence>
<evidence type="ECO:0000313" key="1">
    <source>
        <dbReference type="EMBL" id="AMN34258.1"/>
    </source>
</evidence>
<dbReference type="OrthoDB" id="1909151at2"/>
<reference evidence="1 2" key="1">
    <citation type="journal article" date="2016" name="PLoS ONE">
        <title>Plasmid Characterization and Chromosome Analysis of Two netF+ Clostridium perfringens Isolates Associated with Foal and Canine Necrotizing Enteritis.</title>
        <authorList>
            <person name="Mehdizadeh Gohari I."/>
            <person name="Kropinski A.M."/>
            <person name="Weese S.J."/>
            <person name="Parreira V.R."/>
            <person name="Whitehead A.E."/>
            <person name="Boerlin P."/>
            <person name="Prescott J.F."/>
        </authorList>
    </citation>
    <scope>NUCLEOTIDE SEQUENCE [LARGE SCALE GENOMIC DNA]</scope>
    <source>
        <strain evidence="1 2">JP838</strain>
    </source>
</reference>
<dbReference type="PATRIC" id="fig|1502.177.peg.32"/>
<dbReference type="EMBL" id="CP010994">
    <property type="protein sequence ID" value="AMN34258.1"/>
    <property type="molecule type" value="Genomic_DNA"/>
</dbReference>
<proteinExistence type="predicted"/>
<organism evidence="1 2">
    <name type="scientific">Clostridium perfringens</name>
    <dbReference type="NCBI Taxonomy" id="1502"/>
    <lineage>
        <taxon>Bacteria</taxon>
        <taxon>Bacillati</taxon>
        <taxon>Bacillota</taxon>
        <taxon>Clostridia</taxon>
        <taxon>Eubacteriales</taxon>
        <taxon>Clostridiaceae</taxon>
        <taxon>Clostridium</taxon>
    </lineage>
</organism>
<dbReference type="AlphaFoldDB" id="A0A127EE78"/>
<dbReference type="RefSeq" id="WP_061426036.1">
    <property type="nucleotide sequence ID" value="NZ_CATNZO010000001.1"/>
</dbReference>
<gene>
    <name evidence="1" type="ORF">JFP838_00205</name>
</gene>
<protein>
    <submittedName>
        <fullName evidence="1">Uncharacterized protein</fullName>
    </submittedName>
</protein>
<dbReference type="Proteomes" id="UP000070260">
    <property type="component" value="Chromosome"/>
</dbReference>